<dbReference type="CDD" id="cd00090">
    <property type="entry name" value="HTH_ARSR"/>
    <property type="match status" value="1"/>
</dbReference>
<evidence type="ECO:0000313" key="3">
    <source>
        <dbReference type="Proteomes" id="UP000034875"/>
    </source>
</evidence>
<dbReference type="InterPro" id="IPR011991">
    <property type="entry name" value="ArsR-like_HTH"/>
</dbReference>
<name>A0A0G1C4D4_9BACT</name>
<dbReference type="InterPro" id="IPR036390">
    <property type="entry name" value="WH_DNA-bd_sf"/>
</dbReference>
<sequence>MLEQFFGSQTRVALLRYFCLGLPKGEAAFFREIVRAINMQLNAVRRELQNLEDIGFVLSEDQGQKKYYKLNMGFNLLPEVQSLVEKSHLSSEKDILNSLARLPGVKYVALSGRFAGDDKFPVDMLIISDGLSAHTIQRSLQTYQKKTGSEINYTHLTLDEYAERRDVGDKFLFSLLMNPKQQVLLDNLKHI</sequence>
<reference evidence="2 3" key="1">
    <citation type="journal article" date="2015" name="Nature">
        <title>rRNA introns, odd ribosomes, and small enigmatic genomes across a large radiation of phyla.</title>
        <authorList>
            <person name="Brown C.T."/>
            <person name="Hug L.A."/>
            <person name="Thomas B.C."/>
            <person name="Sharon I."/>
            <person name="Castelle C.J."/>
            <person name="Singh A."/>
            <person name="Wilkins M.J."/>
            <person name="Williams K.H."/>
            <person name="Banfield J.F."/>
        </authorList>
    </citation>
    <scope>NUCLEOTIDE SEQUENCE [LARGE SCALE GENOMIC DNA]</scope>
</reference>
<dbReference type="AlphaFoldDB" id="A0A0G1C4D4"/>
<evidence type="ECO:0000313" key="2">
    <source>
        <dbReference type="EMBL" id="KKS44503.1"/>
    </source>
</evidence>
<dbReference type="GO" id="GO:0003700">
    <property type="term" value="F:DNA-binding transcription factor activity"/>
    <property type="evidence" value="ECO:0007669"/>
    <property type="project" value="InterPro"/>
</dbReference>
<dbReference type="Gene3D" id="1.10.10.10">
    <property type="entry name" value="Winged helix-like DNA-binding domain superfamily/Winged helix DNA-binding domain"/>
    <property type="match status" value="1"/>
</dbReference>
<proteinExistence type="predicted"/>
<accession>A0A0G1C4D4</accession>
<dbReference type="InterPro" id="IPR001845">
    <property type="entry name" value="HTH_ArsR_DNA-bd_dom"/>
</dbReference>
<organism evidence="2 3">
    <name type="scientific">candidate division CPR1 bacterium GW2011_GWA2_42_17</name>
    <dbReference type="NCBI Taxonomy" id="1618341"/>
    <lineage>
        <taxon>Bacteria</taxon>
        <taxon>candidate division CPR1</taxon>
    </lineage>
</organism>
<dbReference type="Proteomes" id="UP000034875">
    <property type="component" value="Unassembled WGS sequence"/>
</dbReference>
<dbReference type="SMART" id="SM00418">
    <property type="entry name" value="HTH_ARSR"/>
    <property type="match status" value="1"/>
</dbReference>
<gene>
    <name evidence="2" type="ORF">UV05_C0005G0005</name>
</gene>
<protein>
    <submittedName>
        <fullName evidence="2">Polymerase subunit beta protein</fullName>
    </submittedName>
</protein>
<feature type="domain" description="HTH arsR-type" evidence="1">
    <location>
        <begin position="4"/>
        <end position="82"/>
    </location>
</feature>
<dbReference type="SUPFAM" id="SSF46785">
    <property type="entry name" value="Winged helix' DNA-binding domain"/>
    <property type="match status" value="1"/>
</dbReference>
<evidence type="ECO:0000259" key="1">
    <source>
        <dbReference type="SMART" id="SM00418"/>
    </source>
</evidence>
<comment type="caution">
    <text evidence="2">The sequence shown here is derived from an EMBL/GenBank/DDBJ whole genome shotgun (WGS) entry which is preliminary data.</text>
</comment>
<dbReference type="InterPro" id="IPR036388">
    <property type="entry name" value="WH-like_DNA-bd_sf"/>
</dbReference>
<dbReference type="EMBL" id="LCCZ01000005">
    <property type="protein sequence ID" value="KKS44503.1"/>
    <property type="molecule type" value="Genomic_DNA"/>
</dbReference>